<feature type="compositionally biased region" description="Low complexity" evidence="6">
    <location>
        <begin position="429"/>
        <end position="439"/>
    </location>
</feature>
<dbReference type="InterPro" id="IPR006379">
    <property type="entry name" value="HAD-SF_hydro_IIB"/>
</dbReference>
<dbReference type="InterPro" id="IPR044651">
    <property type="entry name" value="OTSB-like"/>
</dbReference>
<reference evidence="7" key="1">
    <citation type="submission" date="2014-11" db="EMBL/GenBank/DDBJ databases">
        <authorList>
            <person name="Otto D Thomas"/>
            <person name="Naeem Raeece"/>
        </authorList>
    </citation>
    <scope>NUCLEOTIDE SEQUENCE</scope>
</reference>
<comment type="pathway">
    <text evidence="2 5">Glycan biosynthesis; trehalose biosynthesis.</text>
</comment>
<organism evidence="7">
    <name type="scientific">Chromera velia CCMP2878</name>
    <dbReference type="NCBI Taxonomy" id="1169474"/>
    <lineage>
        <taxon>Eukaryota</taxon>
        <taxon>Sar</taxon>
        <taxon>Alveolata</taxon>
        <taxon>Colpodellida</taxon>
        <taxon>Chromeraceae</taxon>
        <taxon>Chromera</taxon>
    </lineage>
</organism>
<dbReference type="EMBL" id="CDMZ01001893">
    <property type="protein sequence ID" value="CEM38934.1"/>
    <property type="molecule type" value="Genomic_DNA"/>
</dbReference>
<dbReference type="Gene3D" id="3.40.50.1000">
    <property type="entry name" value="HAD superfamily/HAD-like"/>
    <property type="match status" value="1"/>
</dbReference>
<accession>A0A0G4H565</accession>
<dbReference type="GO" id="GO:0005992">
    <property type="term" value="P:trehalose biosynthetic process"/>
    <property type="evidence" value="ECO:0007669"/>
    <property type="project" value="UniProtKB-UniPathway"/>
</dbReference>
<dbReference type="EC" id="3.1.3.12" evidence="5"/>
<evidence type="ECO:0000256" key="1">
    <source>
        <dbReference type="ARBA" id="ARBA00000500"/>
    </source>
</evidence>
<dbReference type="UniPathway" id="UPA00299"/>
<evidence type="ECO:0000256" key="5">
    <source>
        <dbReference type="RuleBase" id="RU361117"/>
    </source>
</evidence>
<dbReference type="VEuPathDB" id="CryptoDB:Cvel_24731"/>
<evidence type="ECO:0000256" key="3">
    <source>
        <dbReference type="ARBA" id="ARBA00008770"/>
    </source>
</evidence>
<evidence type="ECO:0000313" key="7">
    <source>
        <dbReference type="EMBL" id="CEM38934.1"/>
    </source>
</evidence>
<dbReference type="PANTHER" id="PTHR43768">
    <property type="entry name" value="TREHALOSE 6-PHOSPHATE PHOSPHATASE"/>
    <property type="match status" value="1"/>
</dbReference>
<comment type="similarity">
    <text evidence="3 5">Belongs to the trehalose phosphatase family.</text>
</comment>
<dbReference type="InterPro" id="IPR023214">
    <property type="entry name" value="HAD_sf"/>
</dbReference>
<comment type="cofactor">
    <cofactor evidence="5">
        <name>a divalent metal cation</name>
        <dbReference type="ChEBI" id="CHEBI:60240"/>
    </cofactor>
</comment>
<comment type="catalytic activity">
    <reaction evidence="1 5">
        <text>alpha,alpha-trehalose 6-phosphate + H2O = alpha,alpha-trehalose + phosphate</text>
        <dbReference type="Rhea" id="RHEA:23420"/>
        <dbReference type="ChEBI" id="CHEBI:15377"/>
        <dbReference type="ChEBI" id="CHEBI:16551"/>
        <dbReference type="ChEBI" id="CHEBI:43474"/>
        <dbReference type="ChEBI" id="CHEBI:58429"/>
        <dbReference type="EC" id="3.1.3.12"/>
    </reaction>
</comment>
<dbReference type="AlphaFoldDB" id="A0A0G4H565"/>
<evidence type="ECO:0000256" key="6">
    <source>
        <dbReference type="SAM" id="MobiDB-lite"/>
    </source>
</evidence>
<feature type="compositionally biased region" description="Basic and acidic residues" evidence="6">
    <location>
        <begin position="394"/>
        <end position="408"/>
    </location>
</feature>
<feature type="region of interest" description="Disordered" evidence="6">
    <location>
        <begin position="392"/>
        <end position="457"/>
    </location>
</feature>
<feature type="compositionally biased region" description="Low complexity" evidence="6">
    <location>
        <begin position="346"/>
        <end position="375"/>
    </location>
</feature>
<gene>
    <name evidence="7" type="ORF">Cvel_24731</name>
</gene>
<dbReference type="PANTHER" id="PTHR43768:SF3">
    <property type="entry name" value="TREHALOSE 6-PHOSPHATE PHOSPHATASE"/>
    <property type="match status" value="1"/>
</dbReference>
<evidence type="ECO:0000256" key="4">
    <source>
        <dbReference type="ARBA" id="ARBA00022801"/>
    </source>
</evidence>
<name>A0A0G4H565_9ALVE</name>
<feature type="compositionally biased region" description="Basic and acidic residues" evidence="6">
    <location>
        <begin position="306"/>
        <end position="319"/>
    </location>
</feature>
<comment type="function">
    <text evidence="5">Removes the phosphate from trehalose 6-phosphate to produce free trehalose.</text>
</comment>
<dbReference type="CDD" id="cd01627">
    <property type="entry name" value="HAD_TPP"/>
    <property type="match status" value="1"/>
</dbReference>
<proteinExistence type="inferred from homology"/>
<dbReference type="NCBIfam" id="TIGR00685">
    <property type="entry name" value="T6PP"/>
    <property type="match status" value="1"/>
</dbReference>
<protein>
    <recommendedName>
        <fullName evidence="5">Trehalose 6-phosphate phosphatase</fullName>
        <ecNumber evidence="5">3.1.3.12</ecNumber>
    </recommendedName>
</protein>
<sequence length="457" mass="48844">MSDSGSSDCSAAGGVERLEDKKAAIRSALTDKRVFCFLDYDGTLTPIVRDPSAAFLPERMRDLLMALSDSCTVGIVTGRALKTIKGFVNISTFEKNNFMYAASHGFHIEIGTKHIHHQVGDQYIPRLKEAAAEIHEKLCHIPGFNMEDNEFAVSVHYRNVPTEEQVQEIEAEVDKTLARFPCLKKGHGKKVFEIKINVKWDKGRAIVWLMDAMGISPYDEDVACIYIGDDVTDEDAFAALRDCRNSYGVLVSEHVRETQATLMVSDPSEVFDFLHGVVLPAVEETAASSAAASAASPADGGVVGKTETEGEGEGKETETGGRSVSGAATAASLDPLSPVKIKKGRLAGSASRRAASPDGSSETSSGTGLSSYTHTQTQQFDPTFRLSHVGVDAQSDRDRSGLEADRESASGGGAASPRQRLMMMKKKQQLQQGQQVVGGNSCSGGAVANEGESADTS</sequence>
<feature type="compositionally biased region" description="Low complexity" evidence="6">
    <location>
        <begin position="290"/>
        <end position="300"/>
    </location>
</feature>
<dbReference type="Pfam" id="PF02358">
    <property type="entry name" value="Trehalose_PPase"/>
    <property type="match status" value="1"/>
</dbReference>
<dbReference type="Gene3D" id="3.30.70.1020">
    <property type="entry name" value="Trehalose-6-phosphate phosphatase related protein, domain 2"/>
    <property type="match status" value="1"/>
</dbReference>
<dbReference type="GO" id="GO:0004805">
    <property type="term" value="F:trehalose-phosphatase activity"/>
    <property type="evidence" value="ECO:0007669"/>
    <property type="project" value="UniProtKB-EC"/>
</dbReference>
<dbReference type="SUPFAM" id="SSF56784">
    <property type="entry name" value="HAD-like"/>
    <property type="match status" value="1"/>
</dbReference>
<dbReference type="NCBIfam" id="TIGR01484">
    <property type="entry name" value="HAD-SF-IIB"/>
    <property type="match status" value="1"/>
</dbReference>
<dbReference type="InterPro" id="IPR036412">
    <property type="entry name" value="HAD-like_sf"/>
</dbReference>
<dbReference type="InterPro" id="IPR003337">
    <property type="entry name" value="Trehalose_PPase"/>
</dbReference>
<evidence type="ECO:0000256" key="2">
    <source>
        <dbReference type="ARBA" id="ARBA00005199"/>
    </source>
</evidence>
<feature type="region of interest" description="Disordered" evidence="6">
    <location>
        <begin position="290"/>
        <end position="375"/>
    </location>
</feature>
<keyword evidence="4 5" id="KW-0378">Hydrolase</keyword>